<reference evidence="10" key="1">
    <citation type="submission" date="2019-05" db="EMBL/GenBank/DDBJ databases">
        <title>Methanoculleus sp. FWC-SCC1, a methanogenic archaeon isolated from deep marine cold seep.</title>
        <authorList>
            <person name="Chen Y.-W."/>
            <person name="Chen S.-C."/>
            <person name="Teng N.-H."/>
            <person name="Lai M.-C."/>
        </authorList>
    </citation>
    <scope>NUCLEOTIDE SEQUENCE</scope>
    <source>
        <strain evidence="10">FWC-SCC1</strain>
    </source>
</reference>
<evidence type="ECO:0000256" key="1">
    <source>
        <dbReference type="ARBA" id="ARBA00001981"/>
    </source>
</evidence>
<organism evidence="10 11">
    <name type="scientific">Methanoculleus frigidifontis</name>
    <dbReference type="NCBI Taxonomy" id="2584085"/>
    <lineage>
        <taxon>Archaea</taxon>
        <taxon>Methanobacteriati</taxon>
        <taxon>Methanobacteriota</taxon>
        <taxon>Stenosarchaea group</taxon>
        <taxon>Methanomicrobia</taxon>
        <taxon>Methanomicrobiales</taxon>
        <taxon>Methanomicrobiaceae</taxon>
        <taxon>Methanoculleus</taxon>
    </lineage>
</organism>
<comment type="function">
    <text evidence="1">Potential transporter for phosphate.</text>
</comment>
<comment type="similarity">
    <text evidence="3">Belongs to the inorganic phosphate transporter (PiT) (TC 2.A.20) family.</text>
</comment>
<evidence type="ECO:0000256" key="6">
    <source>
        <dbReference type="ARBA" id="ARBA00022692"/>
    </source>
</evidence>
<sequence>MLLVAAVAIVIAFFFTFTNGFQDASAIAATFIASRSATPRQGIIMVAAMALLGAIFGGSAVAFTLIGLISIESDVETLFVLVTALVAATAWNLVAWRYRLPSSSTHALIGGLVGAGIAAAGPGSVNWGVGDLLAPPHELNGLALILVFLVVSVLAGFFGSFVLQKASALLLRNARRGINRSIIRFNWVAAAMMSFFNGANDTQKQLGVIALVLVAAGESATIETPFWARAVLALLIAAGTLSGGWRIMTTLGRRIFEVEPIHSFDSQVSSGAAIALSTVAGAPISSTHIISTSVIGVGAAENPRKVRWSVGREIVIAMVMTIPVTMVIAGALYFIISPFTGV</sequence>
<evidence type="ECO:0000256" key="8">
    <source>
        <dbReference type="ARBA" id="ARBA00023136"/>
    </source>
</evidence>
<proteinExistence type="inferred from homology"/>
<comment type="subcellular location">
    <subcellularLocation>
        <location evidence="2">Membrane</location>
        <topology evidence="2">Multi-pass membrane protein</topology>
    </subcellularLocation>
</comment>
<evidence type="ECO:0000256" key="4">
    <source>
        <dbReference type="ARBA" id="ARBA00022448"/>
    </source>
</evidence>
<dbReference type="Proteomes" id="UP001168338">
    <property type="component" value="Unassembled WGS sequence"/>
</dbReference>
<feature type="transmembrane region" description="Helical" evidence="9">
    <location>
        <begin position="77"/>
        <end position="95"/>
    </location>
</feature>
<dbReference type="PANTHER" id="PTHR11101">
    <property type="entry name" value="PHOSPHATE TRANSPORTER"/>
    <property type="match status" value="1"/>
</dbReference>
<dbReference type="Pfam" id="PF01384">
    <property type="entry name" value="PHO4"/>
    <property type="match status" value="2"/>
</dbReference>
<keyword evidence="8 9" id="KW-0472">Membrane</keyword>
<keyword evidence="4" id="KW-0813">Transport</keyword>
<evidence type="ECO:0000256" key="9">
    <source>
        <dbReference type="SAM" id="Phobius"/>
    </source>
</evidence>
<evidence type="ECO:0000256" key="5">
    <source>
        <dbReference type="ARBA" id="ARBA00022592"/>
    </source>
</evidence>
<name>A0ABT8M9E7_9EURY</name>
<evidence type="ECO:0000313" key="11">
    <source>
        <dbReference type="Proteomes" id="UP001168338"/>
    </source>
</evidence>
<gene>
    <name evidence="10" type="ORF">FGU65_06650</name>
</gene>
<evidence type="ECO:0000313" key="10">
    <source>
        <dbReference type="EMBL" id="MDN7024567.1"/>
    </source>
</evidence>
<dbReference type="RefSeq" id="WP_301663685.1">
    <property type="nucleotide sequence ID" value="NZ_VCYH01000004.1"/>
</dbReference>
<evidence type="ECO:0000256" key="3">
    <source>
        <dbReference type="ARBA" id="ARBA00009916"/>
    </source>
</evidence>
<feature type="transmembrane region" description="Helical" evidence="9">
    <location>
        <begin position="314"/>
        <end position="336"/>
    </location>
</feature>
<dbReference type="InterPro" id="IPR001204">
    <property type="entry name" value="Phos_transporter"/>
</dbReference>
<protein>
    <submittedName>
        <fullName evidence="10">Inorganic phosphate transporter</fullName>
    </submittedName>
</protein>
<feature type="transmembrane region" description="Helical" evidence="9">
    <location>
        <begin position="226"/>
        <end position="245"/>
    </location>
</feature>
<keyword evidence="11" id="KW-1185">Reference proteome</keyword>
<comment type="caution">
    <text evidence="10">The sequence shown here is derived from an EMBL/GenBank/DDBJ whole genome shotgun (WGS) entry which is preliminary data.</text>
</comment>
<feature type="transmembrane region" description="Helical" evidence="9">
    <location>
        <begin position="107"/>
        <end position="129"/>
    </location>
</feature>
<feature type="transmembrane region" description="Helical" evidence="9">
    <location>
        <begin position="141"/>
        <end position="162"/>
    </location>
</feature>
<accession>A0ABT8M9E7</accession>
<evidence type="ECO:0000256" key="7">
    <source>
        <dbReference type="ARBA" id="ARBA00022989"/>
    </source>
</evidence>
<feature type="transmembrane region" description="Helical" evidence="9">
    <location>
        <begin position="6"/>
        <end position="32"/>
    </location>
</feature>
<dbReference type="EMBL" id="VCYH01000004">
    <property type="protein sequence ID" value="MDN7024567.1"/>
    <property type="molecule type" value="Genomic_DNA"/>
</dbReference>
<keyword evidence="6 9" id="KW-0812">Transmembrane</keyword>
<dbReference type="PANTHER" id="PTHR11101:SF80">
    <property type="entry name" value="PHOSPHATE TRANSPORTER"/>
    <property type="match status" value="1"/>
</dbReference>
<feature type="transmembrane region" description="Helical" evidence="9">
    <location>
        <begin position="44"/>
        <end position="71"/>
    </location>
</feature>
<evidence type="ECO:0000256" key="2">
    <source>
        <dbReference type="ARBA" id="ARBA00004141"/>
    </source>
</evidence>
<keyword evidence="7 9" id="KW-1133">Transmembrane helix</keyword>
<keyword evidence="5" id="KW-0592">Phosphate transport</keyword>
<feature type="transmembrane region" description="Helical" evidence="9">
    <location>
        <begin position="182"/>
        <end position="199"/>
    </location>
</feature>